<organism evidence="1 2">
    <name type="scientific">Flavobacterium pectinovorum</name>
    <dbReference type="NCBI Taxonomy" id="29533"/>
    <lineage>
        <taxon>Bacteria</taxon>
        <taxon>Pseudomonadati</taxon>
        <taxon>Bacteroidota</taxon>
        <taxon>Flavobacteriia</taxon>
        <taxon>Flavobacteriales</taxon>
        <taxon>Flavobacteriaceae</taxon>
        <taxon>Flavobacterium</taxon>
    </lineage>
</organism>
<dbReference type="RefSeq" id="WP_140503806.1">
    <property type="nucleotide sequence ID" value="NZ_RCZH01000002.1"/>
</dbReference>
<dbReference type="EMBL" id="RCZH01000002">
    <property type="protein sequence ID" value="TPG44559.1"/>
    <property type="molecule type" value="Genomic_DNA"/>
</dbReference>
<evidence type="ECO:0000313" key="2">
    <source>
        <dbReference type="Proteomes" id="UP000319700"/>
    </source>
</evidence>
<dbReference type="AlphaFoldDB" id="A0A502F615"/>
<dbReference type="InterPro" id="IPR047727">
    <property type="entry name" value="Sce7725-like"/>
</dbReference>
<sequence length="307" mass="35239">MYYPYLRGRQFELIALREFAGCRGGRNNVIPIIEPVKKTFNSMKIALPILRDANVKFALILNPQVGEIDNYSQIVEGLGDCLIGEDSWIPAFVVSNNYYEIEKLIIETGYSNVMIICNGLTDTSNHSFNQLIFSENVKYIVLSQENRTLKRTLLGQDKHLIRLDDKFSGQKRNSDYLEMSAEKFSEEHLFYKEEGYSGFSDYTVLVSDFIEGGSAPFAVAIHLTYKKDNNEVWIRHFTSTSNFDRADIQGKFKEALEKAVKFIDSNNIHNEATNELRNYLKESKYPGLGMVKKIAIKNHLELMNQII</sequence>
<dbReference type="Proteomes" id="UP000319700">
    <property type="component" value="Unassembled WGS sequence"/>
</dbReference>
<evidence type="ECO:0000313" key="1">
    <source>
        <dbReference type="EMBL" id="TPG44559.1"/>
    </source>
</evidence>
<reference evidence="1 2" key="1">
    <citation type="journal article" date="2019" name="Environ. Microbiol.">
        <title>Species interactions and distinct microbial communities in high Arctic permafrost affected cryosols are associated with the CH4 and CO2 gas fluxes.</title>
        <authorList>
            <person name="Altshuler I."/>
            <person name="Hamel J."/>
            <person name="Turney S."/>
            <person name="Magnuson E."/>
            <person name="Levesque R."/>
            <person name="Greer C."/>
            <person name="Whyte L.G."/>
        </authorList>
    </citation>
    <scope>NUCLEOTIDE SEQUENCE [LARGE SCALE GENOMIC DNA]</scope>
    <source>
        <strain evidence="1 2">42</strain>
    </source>
</reference>
<name>A0A502F615_9FLAO</name>
<dbReference type="OrthoDB" id="8910160at2"/>
<evidence type="ECO:0008006" key="3">
    <source>
        <dbReference type="Google" id="ProtNLM"/>
    </source>
</evidence>
<keyword evidence="2" id="KW-1185">Reference proteome</keyword>
<proteinExistence type="predicted"/>
<accession>A0A502F615</accession>
<dbReference type="NCBIfam" id="NF033831">
    <property type="entry name" value="sce7725_fam"/>
    <property type="match status" value="1"/>
</dbReference>
<gene>
    <name evidence="1" type="ORF">EAH81_03535</name>
</gene>
<comment type="caution">
    <text evidence="1">The sequence shown here is derived from an EMBL/GenBank/DDBJ whole genome shotgun (WGS) entry which is preliminary data.</text>
</comment>
<protein>
    <recommendedName>
        <fullName evidence="3">Sce7725 family protein</fullName>
    </recommendedName>
</protein>